<dbReference type="SUPFAM" id="SSF55073">
    <property type="entry name" value="Nucleotide cyclase"/>
    <property type="match status" value="1"/>
</dbReference>
<dbReference type="Pfam" id="PF00990">
    <property type="entry name" value="GGDEF"/>
    <property type="match status" value="1"/>
</dbReference>
<feature type="transmembrane region" description="Helical" evidence="3">
    <location>
        <begin position="185"/>
        <end position="205"/>
    </location>
</feature>
<accession>A0ABY4KLB1</accession>
<sequence length="403" mass="44336">MNTSETTLPTTDELLHQIESNLLRKRLRFSPDLEQRFESDTGAGRARMFVLTGLVSLCIFNAFLIGDYAMRQVNFAEILLLRLGLMTPIGLFYLLMIHRGVTARWREGLMACLVVVAMAISGQIFRITTSPVDMFDPFSFDLILLAGNIVIALRFKYALAASVAGLLVMAGYVLSSSTLGVDAQLFSLVLATATAVFTLVANLRFEITDRRAYLFLLREQLRADAMREDNLTLTHISQTDPLTQLANRRRFEQVFEATWREAGTAGDEVGLLMIDIDHFKAYNDAFGHPMGDVCLQRVAAIIGKQVRKIDLVARLGGEEFVVLLPETDLPTAWRVAERVRAAIEALAIPHAASGDESCITVSIGAAVARPVGELASADLMRQADEALYAAKRGGRNRCHVAAA</sequence>
<comment type="catalytic activity">
    <reaction evidence="2">
        <text>2 GTP = 3',3'-c-di-GMP + 2 diphosphate</text>
        <dbReference type="Rhea" id="RHEA:24898"/>
        <dbReference type="ChEBI" id="CHEBI:33019"/>
        <dbReference type="ChEBI" id="CHEBI:37565"/>
        <dbReference type="ChEBI" id="CHEBI:58805"/>
        <dbReference type="EC" id="2.7.7.65"/>
    </reaction>
</comment>
<dbReference type="SMART" id="SM00267">
    <property type="entry name" value="GGDEF"/>
    <property type="match status" value="1"/>
</dbReference>
<reference evidence="5 6" key="1">
    <citation type="submission" date="2022-04" db="EMBL/GenBank/DDBJ databases">
        <title>Pseudomonas knackmussii B09-2.</title>
        <authorList>
            <person name="Deng Y."/>
        </authorList>
    </citation>
    <scope>NUCLEOTIDE SEQUENCE [LARGE SCALE GENOMIC DNA]</scope>
    <source>
        <strain evidence="5 6">B09-2</strain>
    </source>
</reference>
<keyword evidence="3" id="KW-0812">Transmembrane</keyword>
<evidence type="ECO:0000256" key="1">
    <source>
        <dbReference type="ARBA" id="ARBA00012528"/>
    </source>
</evidence>
<dbReference type="EMBL" id="CP096208">
    <property type="protein sequence ID" value="UPQ81612.1"/>
    <property type="molecule type" value="Genomic_DNA"/>
</dbReference>
<dbReference type="CDD" id="cd01949">
    <property type="entry name" value="GGDEF"/>
    <property type="match status" value="1"/>
</dbReference>
<organism evidence="5 6">
    <name type="scientific">Pseudomonas knackmussii</name>
    <dbReference type="NCBI Taxonomy" id="65741"/>
    <lineage>
        <taxon>Bacteria</taxon>
        <taxon>Pseudomonadati</taxon>
        <taxon>Pseudomonadota</taxon>
        <taxon>Gammaproteobacteria</taxon>
        <taxon>Pseudomonadales</taxon>
        <taxon>Pseudomonadaceae</taxon>
        <taxon>Pseudomonas</taxon>
    </lineage>
</organism>
<dbReference type="NCBIfam" id="TIGR00254">
    <property type="entry name" value="GGDEF"/>
    <property type="match status" value="1"/>
</dbReference>
<feature type="domain" description="GGDEF" evidence="4">
    <location>
        <begin position="267"/>
        <end position="403"/>
    </location>
</feature>
<keyword evidence="3" id="KW-1133">Transmembrane helix</keyword>
<evidence type="ECO:0000313" key="5">
    <source>
        <dbReference type="EMBL" id="UPQ81612.1"/>
    </source>
</evidence>
<dbReference type="InterPro" id="IPR029787">
    <property type="entry name" value="Nucleotide_cyclase"/>
</dbReference>
<name>A0ABY4KLB1_9PSED</name>
<evidence type="ECO:0000313" key="6">
    <source>
        <dbReference type="Proteomes" id="UP000831189"/>
    </source>
</evidence>
<gene>
    <name evidence="5" type="ORF">M0M42_14495</name>
</gene>
<dbReference type="InterPro" id="IPR050469">
    <property type="entry name" value="Diguanylate_Cyclase"/>
</dbReference>
<dbReference type="InterPro" id="IPR000160">
    <property type="entry name" value="GGDEF_dom"/>
</dbReference>
<feature type="transmembrane region" description="Helical" evidence="3">
    <location>
        <begin position="78"/>
        <end position="96"/>
    </location>
</feature>
<dbReference type="InterPro" id="IPR043128">
    <property type="entry name" value="Rev_trsase/Diguanyl_cyclase"/>
</dbReference>
<proteinExistence type="predicted"/>
<protein>
    <recommendedName>
        <fullName evidence="1">diguanylate cyclase</fullName>
        <ecNumber evidence="1">2.7.7.65</ecNumber>
    </recommendedName>
</protein>
<evidence type="ECO:0000256" key="2">
    <source>
        <dbReference type="ARBA" id="ARBA00034247"/>
    </source>
</evidence>
<keyword evidence="3" id="KW-0472">Membrane</keyword>
<dbReference type="PANTHER" id="PTHR45138">
    <property type="entry name" value="REGULATORY COMPONENTS OF SENSORY TRANSDUCTION SYSTEM"/>
    <property type="match status" value="1"/>
</dbReference>
<feature type="transmembrane region" description="Helical" evidence="3">
    <location>
        <begin position="46"/>
        <end position="66"/>
    </location>
</feature>
<evidence type="ECO:0000259" key="4">
    <source>
        <dbReference type="PROSITE" id="PS50887"/>
    </source>
</evidence>
<keyword evidence="6" id="KW-1185">Reference proteome</keyword>
<feature type="transmembrane region" description="Helical" evidence="3">
    <location>
        <begin position="158"/>
        <end position="179"/>
    </location>
</feature>
<dbReference type="Proteomes" id="UP000831189">
    <property type="component" value="Chromosome"/>
</dbReference>
<dbReference type="PANTHER" id="PTHR45138:SF9">
    <property type="entry name" value="DIGUANYLATE CYCLASE DGCM-RELATED"/>
    <property type="match status" value="1"/>
</dbReference>
<dbReference type="PROSITE" id="PS50887">
    <property type="entry name" value="GGDEF"/>
    <property type="match status" value="1"/>
</dbReference>
<feature type="transmembrane region" description="Helical" evidence="3">
    <location>
        <begin position="108"/>
        <end position="128"/>
    </location>
</feature>
<dbReference type="Gene3D" id="3.30.70.270">
    <property type="match status" value="1"/>
</dbReference>
<evidence type="ECO:0000256" key="3">
    <source>
        <dbReference type="SAM" id="Phobius"/>
    </source>
</evidence>
<dbReference type="EC" id="2.7.7.65" evidence="1"/>